<feature type="coiled-coil region" evidence="10">
    <location>
        <begin position="401"/>
        <end position="447"/>
    </location>
</feature>
<dbReference type="PROSITE" id="PS50089">
    <property type="entry name" value="ZF_RING_2"/>
    <property type="match status" value="1"/>
</dbReference>
<accession>A0AAN7A730</accession>
<dbReference type="PANTHER" id="PTHR11685">
    <property type="entry name" value="RBR FAMILY RING FINGER AND IBR DOMAIN-CONTAINING"/>
    <property type="match status" value="1"/>
</dbReference>
<dbReference type="GO" id="GO:0061630">
    <property type="term" value="F:ubiquitin protein ligase activity"/>
    <property type="evidence" value="ECO:0007669"/>
    <property type="project" value="UniProtKB-EC"/>
</dbReference>
<organism evidence="14 15">
    <name type="scientific">Triangularia setosa</name>
    <dbReference type="NCBI Taxonomy" id="2587417"/>
    <lineage>
        <taxon>Eukaryota</taxon>
        <taxon>Fungi</taxon>
        <taxon>Dikarya</taxon>
        <taxon>Ascomycota</taxon>
        <taxon>Pezizomycotina</taxon>
        <taxon>Sordariomycetes</taxon>
        <taxon>Sordariomycetidae</taxon>
        <taxon>Sordariales</taxon>
        <taxon>Podosporaceae</taxon>
        <taxon>Triangularia</taxon>
    </lineage>
</organism>
<dbReference type="Pfam" id="PF01485">
    <property type="entry name" value="IBR"/>
    <property type="match status" value="1"/>
</dbReference>
<evidence type="ECO:0000256" key="6">
    <source>
        <dbReference type="ARBA" id="ARBA00022771"/>
    </source>
</evidence>
<keyword evidence="3" id="KW-0808">Transferase</keyword>
<dbReference type="AlphaFoldDB" id="A0AAN7A730"/>
<feature type="coiled-coil region" evidence="10">
    <location>
        <begin position="592"/>
        <end position="637"/>
    </location>
</feature>
<dbReference type="EMBL" id="MU866225">
    <property type="protein sequence ID" value="KAK4175660.1"/>
    <property type="molecule type" value="Genomic_DNA"/>
</dbReference>
<evidence type="ECO:0000256" key="4">
    <source>
        <dbReference type="ARBA" id="ARBA00022723"/>
    </source>
</evidence>
<evidence type="ECO:0000256" key="11">
    <source>
        <dbReference type="SAM" id="MobiDB-lite"/>
    </source>
</evidence>
<reference evidence="14" key="1">
    <citation type="journal article" date="2023" name="Mol. Phylogenet. Evol.">
        <title>Genome-scale phylogeny and comparative genomics of the fungal order Sordariales.</title>
        <authorList>
            <person name="Hensen N."/>
            <person name="Bonometti L."/>
            <person name="Westerberg I."/>
            <person name="Brannstrom I.O."/>
            <person name="Guillou S."/>
            <person name="Cros-Aarteil S."/>
            <person name="Calhoun S."/>
            <person name="Haridas S."/>
            <person name="Kuo A."/>
            <person name="Mondo S."/>
            <person name="Pangilinan J."/>
            <person name="Riley R."/>
            <person name="LaButti K."/>
            <person name="Andreopoulos B."/>
            <person name="Lipzen A."/>
            <person name="Chen C."/>
            <person name="Yan M."/>
            <person name="Daum C."/>
            <person name="Ng V."/>
            <person name="Clum A."/>
            <person name="Steindorff A."/>
            <person name="Ohm R.A."/>
            <person name="Martin F."/>
            <person name="Silar P."/>
            <person name="Natvig D.O."/>
            <person name="Lalanne C."/>
            <person name="Gautier V."/>
            <person name="Ament-Velasquez S.L."/>
            <person name="Kruys A."/>
            <person name="Hutchinson M.I."/>
            <person name="Powell A.J."/>
            <person name="Barry K."/>
            <person name="Miller A.N."/>
            <person name="Grigoriev I.V."/>
            <person name="Debuchy R."/>
            <person name="Gladieux P."/>
            <person name="Hiltunen Thoren M."/>
            <person name="Johannesson H."/>
        </authorList>
    </citation>
    <scope>NUCLEOTIDE SEQUENCE</scope>
    <source>
        <strain evidence="14">CBS 892.96</strain>
    </source>
</reference>
<keyword evidence="10" id="KW-0175">Coiled coil</keyword>
<dbReference type="InterPro" id="IPR002867">
    <property type="entry name" value="IBR_dom"/>
</dbReference>
<evidence type="ECO:0000259" key="13">
    <source>
        <dbReference type="PROSITE" id="PS51873"/>
    </source>
</evidence>
<dbReference type="GO" id="GO:0008270">
    <property type="term" value="F:zinc ion binding"/>
    <property type="evidence" value="ECO:0007669"/>
    <property type="project" value="UniProtKB-KW"/>
</dbReference>
<dbReference type="PROSITE" id="PS00518">
    <property type="entry name" value="ZF_RING_1"/>
    <property type="match status" value="1"/>
</dbReference>
<proteinExistence type="predicted"/>
<evidence type="ECO:0000256" key="5">
    <source>
        <dbReference type="ARBA" id="ARBA00022737"/>
    </source>
</evidence>
<feature type="compositionally biased region" description="Low complexity" evidence="11">
    <location>
        <begin position="92"/>
        <end position="103"/>
    </location>
</feature>
<reference evidence="14" key="2">
    <citation type="submission" date="2023-05" db="EMBL/GenBank/DDBJ databases">
        <authorList>
            <consortium name="Lawrence Berkeley National Laboratory"/>
            <person name="Steindorff A."/>
            <person name="Hensen N."/>
            <person name="Bonometti L."/>
            <person name="Westerberg I."/>
            <person name="Brannstrom I.O."/>
            <person name="Guillou S."/>
            <person name="Cros-Aarteil S."/>
            <person name="Calhoun S."/>
            <person name="Haridas S."/>
            <person name="Kuo A."/>
            <person name="Mondo S."/>
            <person name="Pangilinan J."/>
            <person name="Riley R."/>
            <person name="Labutti K."/>
            <person name="Andreopoulos B."/>
            <person name="Lipzen A."/>
            <person name="Chen C."/>
            <person name="Yanf M."/>
            <person name="Daum C."/>
            <person name="Ng V."/>
            <person name="Clum A."/>
            <person name="Ohm R."/>
            <person name="Martin F."/>
            <person name="Silar P."/>
            <person name="Natvig D."/>
            <person name="Lalanne C."/>
            <person name="Gautier V."/>
            <person name="Ament-Velasquez S.L."/>
            <person name="Kruys A."/>
            <person name="Hutchinson M.I."/>
            <person name="Powell A.J."/>
            <person name="Barry K."/>
            <person name="Miller A.N."/>
            <person name="Grigoriev I.V."/>
            <person name="Debuchy R."/>
            <person name="Gladieux P."/>
            <person name="Thoren M.H."/>
            <person name="Johannesson H."/>
        </authorList>
    </citation>
    <scope>NUCLEOTIDE SEQUENCE</scope>
    <source>
        <strain evidence="14">CBS 892.96</strain>
    </source>
</reference>
<dbReference type="InterPro" id="IPR031127">
    <property type="entry name" value="E3_UB_ligase_RBR"/>
</dbReference>
<comment type="caution">
    <text evidence="14">The sequence shown here is derived from an EMBL/GenBank/DDBJ whole genome shotgun (WGS) entry which is preliminary data.</text>
</comment>
<name>A0AAN7A730_9PEZI</name>
<dbReference type="SUPFAM" id="SSF57850">
    <property type="entry name" value="RING/U-box"/>
    <property type="match status" value="2"/>
</dbReference>
<evidence type="ECO:0000256" key="1">
    <source>
        <dbReference type="ARBA" id="ARBA00001798"/>
    </source>
</evidence>
<evidence type="ECO:0000256" key="8">
    <source>
        <dbReference type="ARBA" id="ARBA00022833"/>
    </source>
</evidence>
<evidence type="ECO:0000313" key="15">
    <source>
        <dbReference type="Proteomes" id="UP001302321"/>
    </source>
</evidence>
<feature type="region of interest" description="Disordered" evidence="11">
    <location>
        <begin position="73"/>
        <end position="110"/>
    </location>
</feature>
<keyword evidence="4" id="KW-0479">Metal-binding</keyword>
<keyword evidence="15" id="KW-1185">Reference proteome</keyword>
<feature type="domain" description="RING-type" evidence="13">
    <location>
        <begin position="199"/>
        <end position="402"/>
    </location>
</feature>
<dbReference type="CDD" id="cd22584">
    <property type="entry name" value="Rcat_RBR_unk"/>
    <property type="match status" value="1"/>
</dbReference>
<keyword evidence="8" id="KW-0862">Zinc</keyword>
<evidence type="ECO:0000256" key="9">
    <source>
        <dbReference type="PROSITE-ProRule" id="PRU00175"/>
    </source>
</evidence>
<evidence type="ECO:0000256" key="3">
    <source>
        <dbReference type="ARBA" id="ARBA00022679"/>
    </source>
</evidence>
<evidence type="ECO:0000256" key="7">
    <source>
        <dbReference type="ARBA" id="ARBA00022786"/>
    </source>
</evidence>
<sequence>MAMALPTLSPIVNNSHSPVSPVGPPELGDIEYLHDVLGQRDGRTEADIELELITKAAALGIELPIEGARLTLEESPSVDESDDAFTRQHGRTVSTSSNETVNSGLASHPSRHSIVLPATLTESAARRRSRSLTFSQYEKYLGQINPALDQPKFMRPNPDKTERSVGLLVRSGTRKGVKDLKRSITSRLRRRRATPSSLTPIPCICCREDFSRENNTLQTLPCGHTYCQDCLEVMIAQSTSDESKMPPRCCTQPIPTSIIKNVLPRDKQQLFLKAVQQYSTPWETRIFCPNTTCGEFIPPTPKIDPKHPFEAVCKYCRTRVCVMCKRNAHRLGQDCPSDRELDAVLKIGECSGWRRCYKCRTLVELAQGCTHITCRCKAQFCYICGAVWDPCVGCPNFCNGEEELERRRMAEEERLAELEAEELAREKQAEQEERERQERERRTLENVEFRMLRREQEAEMHRFRGFEQRVKERMRERQSKKKMGLVERYDELTEKMRERHAKTEQHLEDRQVLAEFELLASLEEKEKKIRLKLKYMEDYCSGRHRPSTSSPSTDPEEKKMPRREITLKDREQLRQQYCIRDGMERKHQSQINVLREKQAKALEELIERHEKEMDALIDRRAEEIEDLAIEFTNEEEEMVGIFRERRRRLEWKWELEMEVLRVRMERELGVGFVRLGGPKWPDEQQYLQQLQQQVIGGQQQQQQEYILPVVEGMGRITVDEIQVEPLEAEVGIAK</sequence>
<feature type="region of interest" description="Disordered" evidence="11">
    <location>
        <begin position="540"/>
        <end position="563"/>
    </location>
</feature>
<evidence type="ECO:0000313" key="14">
    <source>
        <dbReference type="EMBL" id="KAK4175660.1"/>
    </source>
</evidence>
<keyword evidence="6 9" id="KW-0863">Zinc-finger</keyword>
<dbReference type="Proteomes" id="UP001302321">
    <property type="component" value="Unassembled WGS sequence"/>
</dbReference>
<protein>
    <recommendedName>
        <fullName evidence="2">RBR-type E3 ubiquitin transferase</fullName>
        <ecNumber evidence="2">2.3.2.31</ecNumber>
    </recommendedName>
</protein>
<evidence type="ECO:0000256" key="10">
    <source>
        <dbReference type="SAM" id="Coils"/>
    </source>
</evidence>
<comment type="catalytic activity">
    <reaction evidence="1">
        <text>[E2 ubiquitin-conjugating enzyme]-S-ubiquitinyl-L-cysteine + [acceptor protein]-L-lysine = [E2 ubiquitin-conjugating enzyme]-L-cysteine + [acceptor protein]-N(6)-ubiquitinyl-L-lysine.</text>
        <dbReference type="EC" id="2.3.2.31"/>
    </reaction>
</comment>
<dbReference type="PROSITE" id="PS51873">
    <property type="entry name" value="TRIAD"/>
    <property type="match status" value="1"/>
</dbReference>
<evidence type="ECO:0000256" key="2">
    <source>
        <dbReference type="ARBA" id="ARBA00012251"/>
    </source>
</evidence>
<keyword evidence="7" id="KW-0833">Ubl conjugation pathway</keyword>
<dbReference type="InterPro" id="IPR001841">
    <property type="entry name" value="Znf_RING"/>
</dbReference>
<dbReference type="InterPro" id="IPR017907">
    <property type="entry name" value="Znf_RING_CS"/>
</dbReference>
<dbReference type="InterPro" id="IPR044066">
    <property type="entry name" value="TRIAD_supradom"/>
</dbReference>
<dbReference type="GO" id="GO:0016567">
    <property type="term" value="P:protein ubiquitination"/>
    <property type="evidence" value="ECO:0007669"/>
    <property type="project" value="InterPro"/>
</dbReference>
<evidence type="ECO:0000259" key="12">
    <source>
        <dbReference type="PROSITE" id="PS50089"/>
    </source>
</evidence>
<dbReference type="Gene3D" id="1.20.120.1750">
    <property type="match status" value="1"/>
</dbReference>
<dbReference type="Gene3D" id="3.30.40.10">
    <property type="entry name" value="Zinc/RING finger domain, C3HC4 (zinc finger)"/>
    <property type="match status" value="1"/>
</dbReference>
<keyword evidence="5" id="KW-0677">Repeat</keyword>
<dbReference type="InterPro" id="IPR013083">
    <property type="entry name" value="Znf_RING/FYVE/PHD"/>
</dbReference>
<gene>
    <name evidence="14" type="ORF">QBC36DRAFT_20916</name>
</gene>
<dbReference type="CDD" id="cd20335">
    <property type="entry name" value="BRcat_RBR"/>
    <property type="match status" value="1"/>
</dbReference>
<dbReference type="EC" id="2.3.2.31" evidence="2"/>
<feature type="domain" description="RING-type" evidence="12">
    <location>
        <begin position="203"/>
        <end position="249"/>
    </location>
</feature>